<sequence length="181" mass="20140">MDPVLPYRLEWRADNEKRSGKPDSRLCRVPTDGGGEGFWTSDKIIEGKKEPWFRVMAALLMKALDGGDGIWLGVDDQAEVTMTGDFGVVVNELVTRKASEILIMNYSFGFVLRLSQKETLGNGDIRFHLKASPMAGHEGQVVDFRPNGRDFEPIYKHASLLTDKVLGPRRAFGLPSSPSED</sequence>
<organism evidence="1 2">
    <name type="scientific">Cryptococcus amylolentus CBS 6273</name>
    <dbReference type="NCBI Taxonomy" id="1296118"/>
    <lineage>
        <taxon>Eukaryota</taxon>
        <taxon>Fungi</taxon>
        <taxon>Dikarya</taxon>
        <taxon>Basidiomycota</taxon>
        <taxon>Agaricomycotina</taxon>
        <taxon>Tremellomycetes</taxon>
        <taxon>Tremellales</taxon>
        <taxon>Cryptococcaceae</taxon>
        <taxon>Cryptococcus</taxon>
    </lineage>
</organism>
<proteinExistence type="predicted"/>
<reference evidence="1 2" key="1">
    <citation type="submission" date="2016-06" db="EMBL/GenBank/DDBJ databases">
        <title>Evolution of pathogenesis and genome organization in the Tremellales.</title>
        <authorList>
            <person name="Cuomo C."/>
            <person name="Litvintseva A."/>
            <person name="Heitman J."/>
            <person name="Chen Y."/>
            <person name="Sun S."/>
            <person name="Springer D."/>
            <person name="Dromer F."/>
            <person name="Young S."/>
            <person name="Zeng Q."/>
            <person name="Chapman S."/>
            <person name="Gujja S."/>
            <person name="Saif S."/>
            <person name="Birren B."/>
        </authorList>
    </citation>
    <scope>NUCLEOTIDE SEQUENCE [LARGE SCALE GENOMIC DNA]</scope>
    <source>
        <strain evidence="1 2">CBS 6273</strain>
    </source>
</reference>
<gene>
    <name evidence="1" type="ORF">I350_01460</name>
</gene>
<accession>A0A1E3KCM7</accession>
<evidence type="ECO:0000313" key="2">
    <source>
        <dbReference type="Proteomes" id="UP000095149"/>
    </source>
</evidence>
<name>A0A1E3KCM7_9TREE</name>
<evidence type="ECO:0000313" key="1">
    <source>
        <dbReference type="EMBL" id="ODO10861.1"/>
    </source>
</evidence>
<comment type="caution">
    <text evidence="1">The sequence shown here is derived from an EMBL/GenBank/DDBJ whole genome shotgun (WGS) entry which is preliminary data.</text>
</comment>
<dbReference type="EMBL" id="MEKH01000002">
    <property type="protein sequence ID" value="ODO10861.1"/>
    <property type="molecule type" value="Genomic_DNA"/>
</dbReference>
<protein>
    <submittedName>
        <fullName evidence="1">Uncharacterized protein</fullName>
    </submittedName>
</protein>
<dbReference type="Proteomes" id="UP000095149">
    <property type="component" value="Unassembled WGS sequence"/>
</dbReference>
<dbReference type="AlphaFoldDB" id="A0A1E3KCM7"/>